<protein>
    <submittedName>
        <fullName evidence="1">Uncharacterized protein</fullName>
    </submittedName>
</protein>
<accession>R4UX96</accession>
<evidence type="ECO:0000313" key="1">
    <source>
        <dbReference type="EMBL" id="AGM32906.1"/>
    </source>
</evidence>
<name>R4UX96_COPFO</name>
<proteinExistence type="evidence at transcript level"/>
<dbReference type="AlphaFoldDB" id="R4UX96"/>
<reference evidence="1" key="1">
    <citation type="submission" date="2013-03" db="EMBL/GenBank/DDBJ databases">
        <title>Immune-Related transcriptome of Coptotermes formosanus Shiraki workers: the defense mechanism.</title>
        <authorList>
            <person name="Hussain A."/>
            <person name="Li Y.F."/>
            <person name="Wen S.Y."/>
        </authorList>
    </citation>
    <scope>NUCLEOTIDE SEQUENCE</scope>
</reference>
<sequence>MTMVKILRIWKAWPVTLTRTVYSKHFSLNPVEVSLASRVARFLVDSLSSLDKKTYSCSVGCYNIPLVLSVLLLQCQMMPLTVLLESKHCRYYSHFMYMIRLLGKCELVWYLNYFLFLSGTGNVHKLSVSSP</sequence>
<organism evidence="1">
    <name type="scientific">Coptotermes formosanus</name>
    <name type="common">Formosan subterranean termite</name>
    <dbReference type="NCBI Taxonomy" id="36987"/>
    <lineage>
        <taxon>Eukaryota</taxon>
        <taxon>Metazoa</taxon>
        <taxon>Ecdysozoa</taxon>
        <taxon>Arthropoda</taxon>
        <taxon>Hexapoda</taxon>
        <taxon>Insecta</taxon>
        <taxon>Pterygota</taxon>
        <taxon>Neoptera</taxon>
        <taxon>Polyneoptera</taxon>
        <taxon>Dictyoptera</taxon>
        <taxon>Blattodea</taxon>
        <taxon>Blattoidea</taxon>
        <taxon>Termitoidae</taxon>
        <taxon>Rhinotermitidae</taxon>
        <taxon>Coptotermes</taxon>
    </lineage>
</organism>
<dbReference type="EMBL" id="KC741082">
    <property type="protein sequence ID" value="AGM32906.1"/>
    <property type="molecule type" value="mRNA"/>
</dbReference>